<dbReference type="OrthoDB" id="9770519at2"/>
<dbReference type="GO" id="GO:0016706">
    <property type="term" value="F:2-oxoglutarate-dependent dioxygenase activity"/>
    <property type="evidence" value="ECO:0007669"/>
    <property type="project" value="UniProtKB-ARBA"/>
</dbReference>
<proteinExistence type="predicted"/>
<evidence type="ECO:0000313" key="3">
    <source>
        <dbReference type="EMBL" id="SPL69372.1"/>
    </source>
</evidence>
<keyword evidence="4" id="KW-1185">Reference proteome</keyword>
<dbReference type="Proteomes" id="UP000245974">
    <property type="component" value="Unassembled WGS sequence"/>
</dbReference>
<dbReference type="Pfam" id="PF02668">
    <property type="entry name" value="TauD"/>
    <property type="match status" value="1"/>
</dbReference>
<dbReference type="EMBL" id="OOGT01000015">
    <property type="protein sequence ID" value="SPL69372.1"/>
    <property type="molecule type" value="Genomic_DNA"/>
</dbReference>
<dbReference type="InterPro" id="IPR042098">
    <property type="entry name" value="TauD-like_sf"/>
</dbReference>
<evidence type="ECO:0000313" key="4">
    <source>
        <dbReference type="Proteomes" id="UP000245974"/>
    </source>
</evidence>
<gene>
    <name evidence="3" type="ORF">KPC_0550</name>
</gene>
<reference evidence="4" key="1">
    <citation type="submission" date="2018-03" db="EMBL/GenBank/DDBJ databases">
        <authorList>
            <person name="Blom J."/>
        </authorList>
    </citation>
    <scope>NUCLEOTIDE SEQUENCE [LARGE SCALE GENOMIC DNA]</scope>
    <source>
        <strain evidence="4">KPC-SM-21</strain>
    </source>
</reference>
<dbReference type="InterPro" id="IPR003819">
    <property type="entry name" value="TauD/TfdA-like"/>
</dbReference>
<evidence type="ECO:0000256" key="1">
    <source>
        <dbReference type="ARBA" id="ARBA00023002"/>
    </source>
</evidence>
<dbReference type="Gene3D" id="3.60.130.10">
    <property type="entry name" value="Clavaminate synthase-like"/>
    <property type="match status" value="1"/>
</dbReference>
<accession>A0A2U3MVC3</accession>
<evidence type="ECO:0000259" key="2">
    <source>
        <dbReference type="Pfam" id="PF02668"/>
    </source>
</evidence>
<organism evidence="3 4">
    <name type="scientific">Acinetobacter stercoris</name>
    <dbReference type="NCBI Taxonomy" id="2126983"/>
    <lineage>
        <taxon>Bacteria</taxon>
        <taxon>Pseudomonadati</taxon>
        <taxon>Pseudomonadota</taxon>
        <taxon>Gammaproteobacteria</taxon>
        <taxon>Moraxellales</taxon>
        <taxon>Moraxellaceae</taxon>
        <taxon>Acinetobacter</taxon>
    </lineage>
</organism>
<dbReference type="RefSeq" id="WP_121972910.1">
    <property type="nucleotide sequence ID" value="NZ_OOGT01000015.1"/>
</dbReference>
<feature type="domain" description="TauD/TfdA-like" evidence="2">
    <location>
        <begin position="62"/>
        <end position="292"/>
    </location>
</feature>
<dbReference type="SUPFAM" id="SSF51197">
    <property type="entry name" value="Clavaminate synthase-like"/>
    <property type="match status" value="1"/>
</dbReference>
<name>A0A2U3MVC3_9GAMM</name>
<protein>
    <submittedName>
        <fullName evidence="3">Carbon starvation induced protein</fullName>
    </submittedName>
</protein>
<keyword evidence="1" id="KW-0560">Oxidoreductase</keyword>
<sequence length="295" mass="34425">MLDKVHSYIISTKDTIIPSNVIQYIQNNISPHAEIIDWVSKHEKEIDDIWDERYEIIGKISKSIRNNGIAILDNIGIGDVIDFRVRHIALYLLLTTISKPSIHSTNDIFWDVKDIGDQKNGKVITFSERYGECPLHTDSAFSEHPEHFLTLYVVKPANDGGESVYLSFKNLLHTLTEHKDGDKCRYLLENTDFPFMTPPSFNPNTPVILKPVFQDNRVRFRYDCLIDGLDKYPELRTVDRVWCIELLNELIENNQFKKIVSVQKDQMILIDNWHGFHARTHFEDKSRFLIRARLI</sequence>
<dbReference type="AlphaFoldDB" id="A0A2U3MVC3"/>
<dbReference type="InParanoid" id="A0A2U3MVC3"/>